<gene>
    <name evidence="9" type="ORF">ALC60_14766</name>
</gene>
<protein>
    <submittedName>
        <fullName evidence="9">Major facilitator superfamily domain-containing protein 6</fullName>
    </submittedName>
</protein>
<keyword evidence="5 6" id="KW-0472">Membrane</keyword>
<proteinExistence type="inferred from homology"/>
<feature type="transmembrane region" description="Helical" evidence="6">
    <location>
        <begin position="122"/>
        <end position="142"/>
    </location>
</feature>
<evidence type="ECO:0000313" key="9">
    <source>
        <dbReference type="EMBL" id="KYQ46344.1"/>
    </source>
</evidence>
<feature type="domain" description="Major facilitator superfamily associated" evidence="8">
    <location>
        <begin position="20"/>
        <end position="400"/>
    </location>
</feature>
<dbReference type="SUPFAM" id="SSF103473">
    <property type="entry name" value="MFS general substrate transporter"/>
    <property type="match status" value="2"/>
</dbReference>
<organism evidence="9 10">
    <name type="scientific">Mycetomoellerius zeteki</name>
    <dbReference type="NCBI Taxonomy" id="64791"/>
    <lineage>
        <taxon>Eukaryota</taxon>
        <taxon>Metazoa</taxon>
        <taxon>Ecdysozoa</taxon>
        <taxon>Arthropoda</taxon>
        <taxon>Hexapoda</taxon>
        <taxon>Insecta</taxon>
        <taxon>Pterygota</taxon>
        <taxon>Neoptera</taxon>
        <taxon>Endopterygota</taxon>
        <taxon>Hymenoptera</taxon>
        <taxon>Apocrita</taxon>
        <taxon>Aculeata</taxon>
        <taxon>Formicoidea</taxon>
        <taxon>Formicidae</taxon>
        <taxon>Myrmicinae</taxon>
        <taxon>Mycetomoellerius</taxon>
    </lineage>
</organism>
<evidence type="ECO:0000256" key="3">
    <source>
        <dbReference type="ARBA" id="ARBA00022692"/>
    </source>
</evidence>
<reference evidence="9 10" key="1">
    <citation type="submission" date="2015-09" db="EMBL/GenBank/DDBJ databases">
        <title>Trachymyrmex zeteki WGS genome.</title>
        <authorList>
            <person name="Nygaard S."/>
            <person name="Hu H."/>
            <person name="Boomsma J."/>
            <person name="Zhang G."/>
        </authorList>
    </citation>
    <scope>NUCLEOTIDE SEQUENCE [LARGE SCALE GENOMIC DNA]</scope>
    <source>
        <strain evidence="9">Tzet28-1</strain>
        <tissue evidence="9">Whole body</tissue>
    </source>
</reference>
<sequence>MLVIVTSSSLLVIFFLPSLPGPMLLGQHLQNISCTSLSHCDMEYHESAIASFNGTIDTTCHWVCKNMNFSVRLSFHINQNEAIISPDSTCLLNINQTLLCERSITNNYDCNITCDNFENQCVYTSITFWIFILLWCLGEISYYTSLGISDAICFGILGETLFLRSFILGQTKQLKYGKQRLWAAMGYGVAACLSGYMVDLWSHDHEIYKNYTSMLIPAVIFICIDLICCIKLKMSFESGSTTIVKDVITLLKSKSIIIFLCFATFFGILDSIKRNFLLWYVEDLAVTTNYMSKIKLIEGLITLAEIFGGEVVFLFFSGKIIEKLGYTYTLIFCFVCYAFRLGLISLSSMPWWILPIELLLHGPSYALCIATIIAYANSITPPGASATIQGLVQSVHDGFASICLYKYDYTFTFCFICYALRLGLISLAPTLWWILFIEFFMQGPSYALSFTTVISYGNVITPTGASSTVQGLVQGMYEGLGLSIGSLISGILFKKFGGIITLRIFSVFAAFSALTYFILHILYFKQFKHETDTRNNIKWRELDDAQRYYNIADT</sequence>
<keyword evidence="10" id="KW-1185">Reference proteome</keyword>
<dbReference type="InterPro" id="IPR024989">
    <property type="entry name" value="MFS_assoc_dom"/>
</dbReference>
<feature type="domain" description="Major facilitator superfamily associated" evidence="8">
    <location>
        <begin position="412"/>
        <end position="501"/>
    </location>
</feature>
<feature type="signal peptide" evidence="7">
    <location>
        <begin position="1"/>
        <end position="26"/>
    </location>
</feature>
<dbReference type="STRING" id="64791.A0A151WEQ4"/>
<feature type="transmembrane region" description="Helical" evidence="6">
    <location>
        <begin position="181"/>
        <end position="202"/>
    </location>
</feature>
<dbReference type="PANTHER" id="PTHR16172">
    <property type="entry name" value="MAJOR FACILITATOR SUPERFAMILY DOMAIN-CONTAINING PROTEIN 6-LIKE"/>
    <property type="match status" value="1"/>
</dbReference>
<feature type="chain" id="PRO_5007591150" evidence="7">
    <location>
        <begin position="27"/>
        <end position="554"/>
    </location>
</feature>
<feature type="transmembrane region" description="Helical" evidence="6">
    <location>
        <begin position="328"/>
        <end position="353"/>
    </location>
</feature>
<dbReference type="AlphaFoldDB" id="A0A151WEQ4"/>
<evidence type="ECO:0000256" key="1">
    <source>
        <dbReference type="ARBA" id="ARBA00004141"/>
    </source>
</evidence>
<evidence type="ECO:0000256" key="4">
    <source>
        <dbReference type="ARBA" id="ARBA00022989"/>
    </source>
</evidence>
<evidence type="ECO:0000313" key="10">
    <source>
        <dbReference type="Proteomes" id="UP000075809"/>
    </source>
</evidence>
<evidence type="ECO:0000256" key="2">
    <source>
        <dbReference type="ARBA" id="ARBA00005241"/>
    </source>
</evidence>
<dbReference type="PANTHER" id="PTHR16172:SF37">
    <property type="entry name" value="RE36877P"/>
    <property type="match status" value="1"/>
</dbReference>
<dbReference type="GO" id="GO:0016020">
    <property type="term" value="C:membrane"/>
    <property type="evidence" value="ECO:0007669"/>
    <property type="project" value="UniProtKB-SubCell"/>
</dbReference>
<feature type="transmembrane region" description="Helical" evidence="6">
    <location>
        <begin position="505"/>
        <end position="524"/>
    </location>
</feature>
<feature type="transmembrane region" description="Helical" evidence="6">
    <location>
        <begin position="214"/>
        <end position="234"/>
    </location>
</feature>
<dbReference type="InterPro" id="IPR036259">
    <property type="entry name" value="MFS_trans_sf"/>
</dbReference>
<evidence type="ECO:0000256" key="5">
    <source>
        <dbReference type="ARBA" id="ARBA00023136"/>
    </source>
</evidence>
<feature type="transmembrane region" description="Helical" evidence="6">
    <location>
        <begin position="409"/>
        <end position="434"/>
    </location>
</feature>
<accession>A0A151WEQ4</accession>
<comment type="similarity">
    <text evidence="2">Belongs to the major facilitator superfamily. MFSD6 family.</text>
</comment>
<dbReference type="Proteomes" id="UP000075809">
    <property type="component" value="Unassembled WGS sequence"/>
</dbReference>
<evidence type="ECO:0000256" key="6">
    <source>
        <dbReference type="SAM" id="Phobius"/>
    </source>
</evidence>
<comment type="subcellular location">
    <subcellularLocation>
        <location evidence="1">Membrane</location>
        <topology evidence="1">Multi-pass membrane protein</topology>
    </subcellularLocation>
</comment>
<feature type="transmembrane region" description="Helical" evidence="6">
    <location>
        <begin position="255"/>
        <end position="276"/>
    </location>
</feature>
<name>A0A151WEQ4_9HYME</name>
<evidence type="ECO:0000259" key="8">
    <source>
        <dbReference type="Pfam" id="PF12832"/>
    </source>
</evidence>
<keyword evidence="3 6" id="KW-0812">Transmembrane</keyword>
<keyword evidence="7" id="KW-0732">Signal</keyword>
<dbReference type="Gene3D" id="1.20.1250.20">
    <property type="entry name" value="MFS general substrate transporter like domains"/>
    <property type="match status" value="2"/>
</dbReference>
<dbReference type="Pfam" id="PF12832">
    <property type="entry name" value="MFS_1_like"/>
    <property type="match status" value="2"/>
</dbReference>
<evidence type="ECO:0000256" key="7">
    <source>
        <dbReference type="SAM" id="SignalP"/>
    </source>
</evidence>
<dbReference type="EMBL" id="KQ983238">
    <property type="protein sequence ID" value="KYQ46344.1"/>
    <property type="molecule type" value="Genomic_DNA"/>
</dbReference>
<feature type="transmembrane region" description="Helical" evidence="6">
    <location>
        <begin position="296"/>
        <end position="316"/>
    </location>
</feature>
<dbReference type="InterPro" id="IPR051717">
    <property type="entry name" value="MFS_MFSD6"/>
</dbReference>
<keyword evidence="4 6" id="KW-1133">Transmembrane helix</keyword>